<sequence length="259" mass="29093">MGEAASALCLSASLSRWSLHDVFLLISRSLGLMEAHFVQKQLQRGRGFLGVSYELEHDGQSRNHLTLKIDGLPVELVNNQLLQLCISFPELRACPVIWSAPLADDDNSPMTGMVYTAFDADQEDDNEENHDHNDSYEYESVPDQQSLMRSEYGWSNDDGDQHEADVECGEERPHIVIDDSSWDEDEWQGDVNGAGAGAWWRRSVTLSDPSESDEESNAAAGNDAKENPKKMPKLCLRDIFDLEKPKQLPKNQMLHNDTS</sequence>
<dbReference type="OrthoDB" id="10659748at2759"/>
<proteinExistence type="predicted"/>
<accession>A0A162QK99</accession>
<dbReference type="EMBL" id="AMYB01000004">
    <property type="protein sequence ID" value="OAD02720.1"/>
    <property type="molecule type" value="Genomic_DNA"/>
</dbReference>
<evidence type="ECO:0000313" key="2">
    <source>
        <dbReference type="EMBL" id="OAD02720.1"/>
    </source>
</evidence>
<feature type="compositionally biased region" description="Basic and acidic residues" evidence="1">
    <location>
        <begin position="223"/>
        <end position="232"/>
    </location>
</feature>
<evidence type="ECO:0000313" key="3">
    <source>
        <dbReference type="Proteomes" id="UP000077051"/>
    </source>
</evidence>
<feature type="region of interest" description="Disordered" evidence="1">
    <location>
        <begin position="122"/>
        <end position="170"/>
    </location>
</feature>
<dbReference type="AlphaFoldDB" id="A0A162QK99"/>
<gene>
    <name evidence="2" type="ORF">MUCCIDRAFT_109550</name>
</gene>
<keyword evidence="3" id="KW-1185">Reference proteome</keyword>
<evidence type="ECO:0000256" key="1">
    <source>
        <dbReference type="SAM" id="MobiDB-lite"/>
    </source>
</evidence>
<dbReference type="Proteomes" id="UP000077051">
    <property type="component" value="Unassembled WGS sequence"/>
</dbReference>
<name>A0A162QK99_MUCCL</name>
<dbReference type="VEuPathDB" id="FungiDB:MUCCIDRAFT_109550"/>
<feature type="region of interest" description="Disordered" evidence="1">
    <location>
        <begin position="193"/>
        <end position="232"/>
    </location>
</feature>
<protein>
    <submittedName>
        <fullName evidence="2">Uncharacterized protein</fullName>
    </submittedName>
</protein>
<organism evidence="2 3">
    <name type="scientific">Mucor lusitanicus CBS 277.49</name>
    <dbReference type="NCBI Taxonomy" id="747725"/>
    <lineage>
        <taxon>Eukaryota</taxon>
        <taxon>Fungi</taxon>
        <taxon>Fungi incertae sedis</taxon>
        <taxon>Mucoromycota</taxon>
        <taxon>Mucoromycotina</taxon>
        <taxon>Mucoromycetes</taxon>
        <taxon>Mucorales</taxon>
        <taxon>Mucorineae</taxon>
        <taxon>Mucoraceae</taxon>
        <taxon>Mucor</taxon>
    </lineage>
</organism>
<feature type="compositionally biased region" description="Basic and acidic residues" evidence="1">
    <location>
        <begin position="159"/>
        <end position="170"/>
    </location>
</feature>
<comment type="caution">
    <text evidence="2">The sequence shown here is derived from an EMBL/GenBank/DDBJ whole genome shotgun (WGS) entry which is preliminary data.</text>
</comment>
<reference evidence="2 3" key="1">
    <citation type="submission" date="2015-06" db="EMBL/GenBank/DDBJ databases">
        <title>Expansion of signal transduction pathways in fungi by whole-genome duplication.</title>
        <authorList>
            <consortium name="DOE Joint Genome Institute"/>
            <person name="Corrochano L.M."/>
            <person name="Kuo A."/>
            <person name="Marcet-Houben M."/>
            <person name="Polaino S."/>
            <person name="Salamov A."/>
            <person name="Villalobos J.M."/>
            <person name="Alvarez M.I."/>
            <person name="Avalos J."/>
            <person name="Benito E.P."/>
            <person name="Benoit I."/>
            <person name="Burger G."/>
            <person name="Camino L.P."/>
            <person name="Canovas D."/>
            <person name="Cerda-Olmedo E."/>
            <person name="Cheng J.-F."/>
            <person name="Dominguez A."/>
            <person name="Elias M."/>
            <person name="Eslava A.P."/>
            <person name="Glaser F."/>
            <person name="Grimwood J."/>
            <person name="Gutierrez G."/>
            <person name="Heitman J."/>
            <person name="Henrissat B."/>
            <person name="Iturriaga E.A."/>
            <person name="Lang B.F."/>
            <person name="Lavin J.L."/>
            <person name="Lee S."/>
            <person name="Li W."/>
            <person name="Lindquist E."/>
            <person name="Lopez-Garcia S."/>
            <person name="Luque E.M."/>
            <person name="Marcos A.T."/>
            <person name="Martin J."/>
            <person name="Mccluskey K."/>
            <person name="Medina H.R."/>
            <person name="Miralles-Duran A."/>
            <person name="Miyazaki A."/>
            <person name="Munoz-Torres E."/>
            <person name="Oguiza J.A."/>
            <person name="Ohm R."/>
            <person name="Olmedo M."/>
            <person name="Orejas M."/>
            <person name="Ortiz-Castellanos L."/>
            <person name="Pisabarro A.G."/>
            <person name="Rodriguez-Romero J."/>
            <person name="Ruiz-Herrera J."/>
            <person name="Ruiz-Vazquez R."/>
            <person name="Sanz C."/>
            <person name="Schackwitz W."/>
            <person name="Schmutz J."/>
            <person name="Shahriari M."/>
            <person name="Shelest E."/>
            <person name="Silva-Franco F."/>
            <person name="Soanes D."/>
            <person name="Syed K."/>
            <person name="Tagua V.G."/>
            <person name="Talbot N.J."/>
            <person name="Thon M."/>
            <person name="De Vries R.P."/>
            <person name="Wiebenga A."/>
            <person name="Yadav J.S."/>
            <person name="Braun E.L."/>
            <person name="Baker S."/>
            <person name="Garre V."/>
            <person name="Horwitz B."/>
            <person name="Torres-Martinez S."/>
            <person name="Idnurm A."/>
            <person name="Herrera-Estrella A."/>
            <person name="Gabaldon T."/>
            <person name="Grigoriev I.V."/>
        </authorList>
    </citation>
    <scope>NUCLEOTIDE SEQUENCE [LARGE SCALE GENOMIC DNA]</scope>
    <source>
        <strain evidence="2 3">CBS 277.49</strain>
    </source>
</reference>